<dbReference type="InterPro" id="IPR037066">
    <property type="entry name" value="Plug_dom_sf"/>
</dbReference>
<gene>
    <name evidence="16" type="ORF">GGQ88_000831</name>
</gene>
<dbReference type="CDD" id="cd01347">
    <property type="entry name" value="ligand_gated_channel"/>
    <property type="match status" value="1"/>
</dbReference>
<evidence type="ECO:0000259" key="15">
    <source>
        <dbReference type="Pfam" id="PF07715"/>
    </source>
</evidence>
<evidence type="ECO:0000313" key="17">
    <source>
        <dbReference type="Proteomes" id="UP000562395"/>
    </source>
</evidence>
<dbReference type="EMBL" id="JACICY010000001">
    <property type="protein sequence ID" value="MBB3859591.1"/>
    <property type="molecule type" value="Genomic_DNA"/>
</dbReference>
<dbReference type="Gene3D" id="2.40.170.20">
    <property type="entry name" value="TonB-dependent receptor, beta-barrel domain"/>
    <property type="match status" value="1"/>
</dbReference>
<evidence type="ECO:0000256" key="2">
    <source>
        <dbReference type="ARBA" id="ARBA00022448"/>
    </source>
</evidence>
<evidence type="ECO:0000256" key="7">
    <source>
        <dbReference type="ARBA" id="ARBA00023077"/>
    </source>
</evidence>
<name>A0A7W6EUX4_9SPHN</name>
<dbReference type="Pfam" id="PF07715">
    <property type="entry name" value="Plug"/>
    <property type="match status" value="1"/>
</dbReference>
<feature type="domain" description="TonB-dependent receptor plug" evidence="15">
    <location>
        <begin position="39"/>
        <end position="146"/>
    </location>
</feature>
<keyword evidence="6" id="KW-0406">Ion transport</keyword>
<dbReference type="Pfam" id="PF00593">
    <property type="entry name" value="TonB_dep_Rec_b-barrel"/>
    <property type="match status" value="1"/>
</dbReference>
<feature type="domain" description="TonB-dependent receptor-like beta-barrel" evidence="14">
    <location>
        <begin position="201"/>
        <end position="604"/>
    </location>
</feature>
<feature type="short sequence motif" description="TonB box" evidence="11">
    <location>
        <begin position="26"/>
        <end position="32"/>
    </location>
</feature>
<comment type="subcellular location">
    <subcellularLocation>
        <location evidence="1 10">Cell outer membrane</location>
        <topology evidence="1 10">Multi-pass membrane protein</topology>
    </subcellularLocation>
</comment>
<dbReference type="PROSITE" id="PS52016">
    <property type="entry name" value="TONB_DEPENDENT_REC_3"/>
    <property type="match status" value="1"/>
</dbReference>
<reference evidence="16 17" key="1">
    <citation type="submission" date="2020-08" db="EMBL/GenBank/DDBJ databases">
        <title>Genomic Encyclopedia of Type Strains, Phase IV (KMG-IV): sequencing the most valuable type-strain genomes for metagenomic binning, comparative biology and taxonomic classification.</title>
        <authorList>
            <person name="Goeker M."/>
        </authorList>
    </citation>
    <scope>NUCLEOTIDE SEQUENCE [LARGE SCALE GENOMIC DNA]</scope>
    <source>
        <strain evidence="16 17">DSM 14552</strain>
    </source>
</reference>
<dbReference type="GO" id="GO:0009279">
    <property type="term" value="C:cell outer membrane"/>
    <property type="evidence" value="ECO:0007669"/>
    <property type="project" value="UniProtKB-SubCell"/>
</dbReference>
<dbReference type="PROSITE" id="PS00430">
    <property type="entry name" value="TONB_DEPENDENT_REC_1"/>
    <property type="match status" value="1"/>
</dbReference>
<dbReference type="RefSeq" id="WP_183611808.1">
    <property type="nucleotide sequence ID" value="NZ_JACICY010000001.1"/>
</dbReference>
<keyword evidence="5 13" id="KW-0732">Signal</keyword>
<dbReference type="PANTHER" id="PTHR30069">
    <property type="entry name" value="TONB-DEPENDENT OUTER MEMBRANE RECEPTOR"/>
    <property type="match status" value="1"/>
</dbReference>
<dbReference type="InterPro" id="IPR000531">
    <property type="entry name" value="Beta-barrel_TonB"/>
</dbReference>
<dbReference type="GO" id="GO:0015889">
    <property type="term" value="P:cobalamin transport"/>
    <property type="evidence" value="ECO:0007669"/>
    <property type="project" value="TreeGrafter"/>
</dbReference>
<evidence type="ECO:0000256" key="5">
    <source>
        <dbReference type="ARBA" id="ARBA00022729"/>
    </source>
</evidence>
<evidence type="ECO:0000256" key="10">
    <source>
        <dbReference type="PROSITE-ProRule" id="PRU01360"/>
    </source>
</evidence>
<dbReference type="Proteomes" id="UP000562395">
    <property type="component" value="Unassembled WGS sequence"/>
</dbReference>
<comment type="similarity">
    <text evidence="10 12">Belongs to the TonB-dependent receptor family.</text>
</comment>
<evidence type="ECO:0000256" key="8">
    <source>
        <dbReference type="ARBA" id="ARBA00023136"/>
    </source>
</evidence>
<dbReference type="InterPro" id="IPR039426">
    <property type="entry name" value="TonB-dep_rcpt-like"/>
</dbReference>
<evidence type="ECO:0000256" key="13">
    <source>
        <dbReference type="SAM" id="SignalP"/>
    </source>
</evidence>
<accession>A0A7W6EUX4</accession>
<dbReference type="InterPro" id="IPR036942">
    <property type="entry name" value="Beta-barrel_TonB_sf"/>
</dbReference>
<keyword evidence="4 10" id="KW-0812">Transmembrane</keyword>
<dbReference type="PANTHER" id="PTHR30069:SF53">
    <property type="entry name" value="COLICIN I RECEPTOR-RELATED"/>
    <property type="match status" value="1"/>
</dbReference>
<proteinExistence type="inferred from homology"/>
<evidence type="ECO:0000256" key="6">
    <source>
        <dbReference type="ARBA" id="ARBA00023065"/>
    </source>
</evidence>
<evidence type="ECO:0000256" key="12">
    <source>
        <dbReference type="RuleBase" id="RU003357"/>
    </source>
</evidence>
<keyword evidence="9 10" id="KW-0998">Cell outer membrane</keyword>
<dbReference type="AlphaFoldDB" id="A0A7W6EUX4"/>
<evidence type="ECO:0000313" key="16">
    <source>
        <dbReference type="EMBL" id="MBB3859591.1"/>
    </source>
</evidence>
<dbReference type="Gene3D" id="2.170.130.10">
    <property type="entry name" value="TonB-dependent receptor, plug domain"/>
    <property type="match status" value="1"/>
</dbReference>
<dbReference type="SUPFAM" id="SSF56935">
    <property type="entry name" value="Porins"/>
    <property type="match status" value="1"/>
</dbReference>
<dbReference type="InterPro" id="IPR010916">
    <property type="entry name" value="TonB_box_CS"/>
</dbReference>
<evidence type="ECO:0000256" key="9">
    <source>
        <dbReference type="ARBA" id="ARBA00023237"/>
    </source>
</evidence>
<keyword evidence="7 11" id="KW-0798">TonB box</keyword>
<feature type="signal peptide" evidence="13">
    <location>
        <begin position="1"/>
        <end position="21"/>
    </location>
</feature>
<keyword evidence="2 10" id="KW-0813">Transport</keyword>
<dbReference type="GO" id="GO:0006811">
    <property type="term" value="P:monoatomic ion transport"/>
    <property type="evidence" value="ECO:0007669"/>
    <property type="project" value="UniProtKB-KW"/>
</dbReference>
<evidence type="ECO:0000256" key="4">
    <source>
        <dbReference type="ARBA" id="ARBA00022692"/>
    </source>
</evidence>
<feature type="chain" id="PRO_5031105690" evidence="13">
    <location>
        <begin position="22"/>
        <end position="630"/>
    </location>
</feature>
<protein>
    <submittedName>
        <fullName evidence="16">Vitamin B12 transporter</fullName>
    </submittedName>
</protein>
<keyword evidence="3 10" id="KW-1134">Transmembrane beta strand</keyword>
<organism evidence="16 17">
    <name type="scientific">Novosphingobium hassiacum</name>
    <dbReference type="NCBI Taxonomy" id="173676"/>
    <lineage>
        <taxon>Bacteria</taxon>
        <taxon>Pseudomonadati</taxon>
        <taxon>Pseudomonadota</taxon>
        <taxon>Alphaproteobacteria</taxon>
        <taxon>Sphingomonadales</taxon>
        <taxon>Sphingomonadaceae</taxon>
        <taxon>Novosphingobium</taxon>
    </lineage>
</organism>
<evidence type="ECO:0000256" key="3">
    <source>
        <dbReference type="ARBA" id="ARBA00022452"/>
    </source>
</evidence>
<evidence type="ECO:0000256" key="11">
    <source>
        <dbReference type="PROSITE-ProRule" id="PRU10143"/>
    </source>
</evidence>
<evidence type="ECO:0000259" key="14">
    <source>
        <dbReference type="Pfam" id="PF00593"/>
    </source>
</evidence>
<evidence type="ECO:0000256" key="1">
    <source>
        <dbReference type="ARBA" id="ARBA00004571"/>
    </source>
</evidence>
<sequence>MRIFKSALLVAAAIIPATAHAEDSDTIIVSANRTQQTTSEVAQSVTVITLDDITTRQSVAVIDLLRSVPGITVTSNGGLGTSTSVSIRGADSDQTVALIDGVKLNDPSTPGGGFNFGNLLTGNIERIEVVRGSQSVLWGSQAIGGVVNIVTRTPTEAIAVNAAAEYGWRDTARVVGNVSGKFGPVSASVGAGYLRTDGFSTFNEARGGKERDGYRNFGANAKFSVALSDAISVDLRSWYSDGKVGIDGFPAPTFSFGDTPEFARTKELVGYAGLNAALLDGRFRNRFAYTLTDTRRRNIDLTGGAELETFNAKGRNERFEYQGNIDLIETVGATFGAETEKSSFRTSSYGSSFSHAEARINSVYGQLSAKPISGLTLSAGLRNDDHTIFGGKTTFSAGGVFTPNEGGTTLRASYGEGFKTPSLFQLFSEYGNTALVPESSQGWDAGVTQRLLDGKIEVGATWFHRDSRNLIAFISCTVPLTGICIGHANGTYDNVAKARAQGLEFALTLKPVEALRVQANYGYVDATNVATGRDLARRPRHSVNTSLDYDWAFGLKTGATITHVGASFDNASNTRKLSGYVLVDLRAAFPVTRHIELYGRIENLLNEQYETSFRYGTPRRAAYAGVRLAI</sequence>
<dbReference type="InterPro" id="IPR012910">
    <property type="entry name" value="Plug_dom"/>
</dbReference>
<keyword evidence="17" id="KW-1185">Reference proteome</keyword>
<keyword evidence="8 10" id="KW-0472">Membrane</keyword>
<comment type="caution">
    <text evidence="16">The sequence shown here is derived from an EMBL/GenBank/DDBJ whole genome shotgun (WGS) entry which is preliminary data.</text>
</comment>